<dbReference type="Pfam" id="PF03061">
    <property type="entry name" value="4HBT"/>
    <property type="match status" value="1"/>
</dbReference>
<dbReference type="InterPro" id="IPR052723">
    <property type="entry name" value="Acyl-CoA_thioesterase_PaaI"/>
</dbReference>
<dbReference type="InterPro" id="IPR006683">
    <property type="entry name" value="Thioestr_dom"/>
</dbReference>
<evidence type="ECO:0000259" key="2">
    <source>
        <dbReference type="Pfam" id="PF03061"/>
    </source>
</evidence>
<evidence type="ECO:0000256" key="1">
    <source>
        <dbReference type="ARBA" id="ARBA00022801"/>
    </source>
</evidence>
<dbReference type="SUPFAM" id="SSF54637">
    <property type="entry name" value="Thioesterase/thiol ester dehydrase-isomerase"/>
    <property type="match status" value="1"/>
</dbReference>
<keyword evidence="1" id="KW-0378">Hydrolase</keyword>
<evidence type="ECO:0000313" key="4">
    <source>
        <dbReference type="EMBL" id="TDA38720.1"/>
    </source>
</evidence>
<reference evidence="4 6" key="1">
    <citation type="journal article" date="2019" name="Nat. Microbiol.">
        <title>Expanding anaerobic alkane metabolism in the domain of Archaea.</title>
        <authorList>
            <person name="Wang Y."/>
            <person name="Wegener G."/>
            <person name="Hou J."/>
            <person name="Wang F."/>
            <person name="Xiao X."/>
        </authorList>
    </citation>
    <scope>NUCLEOTIDE SEQUENCE [LARGE SCALE GENOMIC DNA]</scope>
    <source>
        <strain evidence="4">WYZ-LMO11</strain>
    </source>
</reference>
<dbReference type="AlphaFoldDB" id="A0A523BE34"/>
<dbReference type="PANTHER" id="PTHR42856:SF1">
    <property type="entry name" value="ACYL-COENZYME A THIOESTERASE PAAI"/>
    <property type="match status" value="1"/>
</dbReference>
<feature type="domain" description="Thioesterase" evidence="2">
    <location>
        <begin position="41"/>
        <end position="113"/>
    </location>
</feature>
<dbReference type="EMBL" id="QNVI01000044">
    <property type="protein sequence ID" value="TDA38720.1"/>
    <property type="molecule type" value="Genomic_DNA"/>
</dbReference>
<evidence type="ECO:0000313" key="5">
    <source>
        <dbReference type="Proteomes" id="UP000316080"/>
    </source>
</evidence>
<reference evidence="3 5" key="2">
    <citation type="journal article" date="2019" name="Nat. Microbiol.">
        <title>Wide diversity of methane and short-chain alkane metabolisms in uncultured archaea.</title>
        <authorList>
            <person name="Borrel G."/>
            <person name="Adam P.S."/>
            <person name="McKay L.J."/>
            <person name="Chen L.X."/>
            <person name="Sierra-Garcia I.N."/>
            <person name="Sieber C.M."/>
            <person name="Letourneur Q."/>
            <person name="Ghozlane A."/>
            <person name="Andersen G.L."/>
            <person name="Li W.J."/>
            <person name="Hallam S.J."/>
            <person name="Muyzer G."/>
            <person name="de Oliveira V.M."/>
            <person name="Inskeep W.P."/>
            <person name="Banfield J.F."/>
            <person name="Gribaldo S."/>
        </authorList>
    </citation>
    <scope>NUCLEOTIDE SEQUENCE [LARGE SCALE GENOMIC DNA]</scope>
    <source>
        <strain evidence="3">Verst-YHS</strain>
    </source>
</reference>
<dbReference type="InterPro" id="IPR029069">
    <property type="entry name" value="HotDog_dom_sf"/>
</dbReference>
<dbReference type="PANTHER" id="PTHR42856">
    <property type="entry name" value="ACYL-COENZYME A THIOESTERASE PAAI"/>
    <property type="match status" value="1"/>
</dbReference>
<dbReference type="Proteomes" id="UP000317265">
    <property type="component" value="Unassembled WGS sequence"/>
</dbReference>
<dbReference type="Gene3D" id="3.10.129.10">
    <property type="entry name" value="Hotdog Thioesterase"/>
    <property type="match status" value="1"/>
</dbReference>
<accession>A0A523BE34</accession>
<dbReference type="CDD" id="cd03443">
    <property type="entry name" value="PaaI_thioesterase"/>
    <property type="match status" value="1"/>
</dbReference>
<dbReference type="InterPro" id="IPR003736">
    <property type="entry name" value="PAAI_dom"/>
</dbReference>
<dbReference type="Proteomes" id="UP000316080">
    <property type="component" value="Unassembled WGS sequence"/>
</dbReference>
<evidence type="ECO:0000313" key="3">
    <source>
        <dbReference type="EMBL" id="RZN56547.1"/>
    </source>
</evidence>
<dbReference type="EMBL" id="RXIH01000022">
    <property type="protein sequence ID" value="RZN56547.1"/>
    <property type="molecule type" value="Genomic_DNA"/>
</dbReference>
<protein>
    <submittedName>
        <fullName evidence="3">Hotdog fold thioesterase</fullName>
    </submittedName>
    <submittedName>
        <fullName evidence="4">Phenylacetic acid degradation protein</fullName>
    </submittedName>
</protein>
<organism evidence="4 6">
    <name type="scientific">Thermoproteota archaeon</name>
    <dbReference type="NCBI Taxonomy" id="2056631"/>
    <lineage>
        <taxon>Archaea</taxon>
        <taxon>Thermoproteota</taxon>
    </lineage>
</organism>
<gene>
    <name evidence="4" type="ORF">DSO09_03790</name>
    <name evidence="3" type="ORF">EF809_02560</name>
</gene>
<proteinExistence type="predicted"/>
<dbReference type="NCBIfam" id="TIGR00369">
    <property type="entry name" value="unchar_dom_1"/>
    <property type="match status" value="1"/>
</dbReference>
<evidence type="ECO:0000313" key="6">
    <source>
        <dbReference type="Proteomes" id="UP000317265"/>
    </source>
</evidence>
<dbReference type="GO" id="GO:0016289">
    <property type="term" value="F:acyl-CoA hydrolase activity"/>
    <property type="evidence" value="ECO:0007669"/>
    <property type="project" value="TreeGrafter"/>
</dbReference>
<name>A0A523BE34_9CREN</name>
<sequence>MNELINNDRIAKIFGIKLEEYREGYAKTSMIIREDFLNAYNIAHGAAIYALADVSFAIACNSHGIKAIALSMNINYRRPVTIGKKVIAEAEEVSKGRTTALYNIKVIDEEGKIIALAIGLAYFSQ</sequence>
<comment type="caution">
    <text evidence="4">The sequence shown here is derived from an EMBL/GenBank/DDBJ whole genome shotgun (WGS) entry which is preliminary data.</text>
</comment>